<dbReference type="OrthoDB" id="3686698at2759"/>
<dbReference type="RefSeq" id="XP_007690050.1">
    <property type="nucleotide sequence ID" value="XM_007691860.1"/>
</dbReference>
<evidence type="ECO:0000313" key="2">
    <source>
        <dbReference type="EMBL" id="EUC43425.1"/>
    </source>
</evidence>
<keyword evidence="3" id="KW-1185">Reference proteome</keyword>
<reference evidence="2 3" key="1">
    <citation type="journal article" date="2013" name="PLoS Genet.">
        <title>Comparative genome structure, secondary metabolite, and effector coding capacity across Cochliobolus pathogens.</title>
        <authorList>
            <person name="Condon B.J."/>
            <person name="Leng Y."/>
            <person name="Wu D."/>
            <person name="Bushley K.E."/>
            <person name="Ohm R.A."/>
            <person name="Otillar R."/>
            <person name="Martin J."/>
            <person name="Schackwitz W."/>
            <person name="Grimwood J."/>
            <person name="MohdZainudin N."/>
            <person name="Xue C."/>
            <person name="Wang R."/>
            <person name="Manning V.A."/>
            <person name="Dhillon B."/>
            <person name="Tu Z.J."/>
            <person name="Steffenson B.J."/>
            <person name="Salamov A."/>
            <person name="Sun H."/>
            <person name="Lowry S."/>
            <person name="LaButti K."/>
            <person name="Han J."/>
            <person name="Copeland A."/>
            <person name="Lindquist E."/>
            <person name="Barry K."/>
            <person name="Schmutz J."/>
            <person name="Baker S.E."/>
            <person name="Ciuffetti L.M."/>
            <person name="Grigoriev I.V."/>
            <person name="Zhong S."/>
            <person name="Turgeon B.G."/>
        </authorList>
    </citation>
    <scope>NUCLEOTIDE SEQUENCE [LARGE SCALE GENOMIC DNA]</scope>
    <source>
        <strain evidence="2 3">ATCC 44560</strain>
    </source>
</reference>
<feature type="signal peptide" evidence="1">
    <location>
        <begin position="1"/>
        <end position="21"/>
    </location>
</feature>
<evidence type="ECO:0008006" key="4">
    <source>
        <dbReference type="Google" id="ProtNLM"/>
    </source>
</evidence>
<protein>
    <recommendedName>
        <fullName evidence="4">Extracellular membrane protein CFEM domain-containing protein</fullName>
    </recommendedName>
</protein>
<feature type="chain" id="PRO_5004886310" description="Extracellular membrane protein CFEM domain-containing protein" evidence="1">
    <location>
        <begin position="22"/>
        <end position="121"/>
    </location>
</feature>
<evidence type="ECO:0000313" key="3">
    <source>
        <dbReference type="Proteomes" id="UP000054032"/>
    </source>
</evidence>
<dbReference type="Proteomes" id="UP000054032">
    <property type="component" value="Unassembled WGS sequence"/>
</dbReference>
<gene>
    <name evidence="2" type="ORF">COCMIDRAFT_38623</name>
</gene>
<dbReference type="AlphaFoldDB" id="W6Z0F2"/>
<keyword evidence="1" id="KW-0732">Signal</keyword>
<dbReference type="EMBL" id="KI964029">
    <property type="protein sequence ID" value="EUC43425.1"/>
    <property type="molecule type" value="Genomic_DNA"/>
</dbReference>
<accession>W6Z0F2</accession>
<dbReference type="GeneID" id="19123511"/>
<sequence>MHFSNILHFFFLLLLFGFTTALPAEMSSTTQSAALANNRLTLETRDGACSPKCKKQFDDLQSCRWIEYCMLSNQYNIKVRAYDNCCKLVHLPNAVDEKTRETLEKLKAAAGFKPKTKTGGE</sequence>
<dbReference type="HOGENOM" id="CLU_2037629_0_0_1"/>
<name>W6Z0F2_COCMI</name>
<proteinExistence type="predicted"/>
<evidence type="ECO:0000256" key="1">
    <source>
        <dbReference type="SAM" id="SignalP"/>
    </source>
</evidence>
<organism evidence="2 3">
    <name type="scientific">Bipolaris oryzae ATCC 44560</name>
    <dbReference type="NCBI Taxonomy" id="930090"/>
    <lineage>
        <taxon>Eukaryota</taxon>
        <taxon>Fungi</taxon>
        <taxon>Dikarya</taxon>
        <taxon>Ascomycota</taxon>
        <taxon>Pezizomycotina</taxon>
        <taxon>Dothideomycetes</taxon>
        <taxon>Pleosporomycetidae</taxon>
        <taxon>Pleosporales</taxon>
        <taxon>Pleosporineae</taxon>
        <taxon>Pleosporaceae</taxon>
        <taxon>Bipolaris</taxon>
    </lineage>
</organism>
<dbReference type="KEGG" id="bor:COCMIDRAFT_38623"/>